<protein>
    <submittedName>
        <fullName evidence="5">Alpha/beta-hydrolase</fullName>
    </submittedName>
</protein>
<dbReference type="RefSeq" id="XP_025365761.1">
    <property type="nucleotide sequence ID" value="XM_025509527.1"/>
</dbReference>
<feature type="region of interest" description="Disordered" evidence="3">
    <location>
        <begin position="170"/>
        <end position="199"/>
    </location>
</feature>
<comment type="similarity">
    <text evidence="1">Belongs to the 'GDXG' lipolytic enzyme family.</text>
</comment>
<feature type="domain" description="Alpha/beta hydrolase fold-3" evidence="4">
    <location>
        <begin position="461"/>
        <end position="513"/>
    </location>
</feature>
<accession>A0A316V0S5</accession>
<keyword evidence="6" id="KW-1185">Reference proteome</keyword>
<organism evidence="5 6">
    <name type="scientific">Jaminaea rosea</name>
    <dbReference type="NCBI Taxonomy" id="1569628"/>
    <lineage>
        <taxon>Eukaryota</taxon>
        <taxon>Fungi</taxon>
        <taxon>Dikarya</taxon>
        <taxon>Basidiomycota</taxon>
        <taxon>Ustilaginomycotina</taxon>
        <taxon>Exobasidiomycetes</taxon>
        <taxon>Microstromatales</taxon>
        <taxon>Microstromatales incertae sedis</taxon>
        <taxon>Jaminaea</taxon>
    </lineage>
</organism>
<dbReference type="STRING" id="1569628.A0A316V0S5"/>
<dbReference type="Proteomes" id="UP000245884">
    <property type="component" value="Unassembled WGS sequence"/>
</dbReference>
<dbReference type="GeneID" id="37031350"/>
<dbReference type="InterPro" id="IPR013094">
    <property type="entry name" value="AB_hydrolase_3"/>
</dbReference>
<dbReference type="PROSITE" id="PS01173">
    <property type="entry name" value="LIPASE_GDXG_HIS"/>
    <property type="match status" value="1"/>
</dbReference>
<feature type="compositionally biased region" description="Low complexity" evidence="3">
    <location>
        <begin position="405"/>
        <end position="435"/>
    </location>
</feature>
<keyword evidence="2 5" id="KW-0378">Hydrolase</keyword>
<feature type="compositionally biased region" description="Basic and acidic residues" evidence="3">
    <location>
        <begin position="363"/>
        <end position="373"/>
    </location>
</feature>
<dbReference type="OrthoDB" id="1662883at2759"/>
<dbReference type="SUPFAM" id="SSF53474">
    <property type="entry name" value="alpha/beta-Hydrolases"/>
    <property type="match status" value="1"/>
</dbReference>
<dbReference type="EMBL" id="KZ819662">
    <property type="protein sequence ID" value="PWN31149.1"/>
    <property type="molecule type" value="Genomic_DNA"/>
</dbReference>
<dbReference type="InterPro" id="IPR002168">
    <property type="entry name" value="Lipase_GDXG_HIS_AS"/>
</dbReference>
<sequence>MTITTLGAARHIAPTVLNTFFQHYFEQAKKRRKDRHLEATDELLFHEAFSIVKRFISLATNDTVESLQSFTNTRIPPPPRTTVVSDLIPLSSCDKAAKAIIDYFGPDDLKNVVGGEKWWQVRGLNGVEAEWVAMTSDWKKAKIVEEMADGEARVKAAKFAKYHRRHERVERKHVRKQESSTDPAIEELDEAHRSSGDDSVPVEELDRLRRCLLYFHGGGFYFGSAPTTHRYQIVRLARKMGGRAFAPTYRKAPGYPWPAPLQDCLAAYFYLIEPPPGARHKAIDPKNIIFGGDSAGGGMCLAVLAVLRDLGLPMPAGCTLISPWCDLTHSFPSILQNTDSDIIPQYGFVHKPSTLWPVPAVVDEKDSPSREVPQDGVKAETGSNSGGNGQPRVKGVDRTPHASRPQSPQASHASHASHASRPQSPTTSKPSIAGIPPAPSPLKSDIIDVELSNNDRIHLTQQIQLYATNDQLYHPLCSPVLQGSLGGLPPLYIIAGDGEVLRDEVIMLAHRAARPEKYPLPEHLLAKNARARETAARFNSQPTKVHLQVFDYQCHVLTLFPFTTAARYAYRALASFAKHVTNAQTTLVRNPFPELREEPSVSSSVFSQGVTGAGHGNGEGGWVDEPEEMLHGEQGSTDDSTRQRDASSTTGSSLAASNSPATASRSGTTTPATTAPSSVPTALTAIDTPPSATASATNSAHSSRRATRRQHANSLLEEKRRKATSGVSNDYSGQVPLKRPDFHEHMIRERVNVRGAVRPLEAEEELQAVKLFIEHPEVVGTIREGPVKRYLEGKGIWDKRFKRTAKKVEKRRRENERRCEEMLEIALKRGLLDQKQKHGITGSAQRTPTDSPKGTAKGTGGTAEETLWVDEARYGPVDVALARETPPPSALAGRRDLRLKRRRLRRRRSSRGCMGWLCGPKGWGCSGGGRGRRRTLRIGVGGLWRRRPMRLPEGQEVGLRLRLRRRLFRLCRSSGRGGGRIHTRRRP</sequence>
<feature type="compositionally biased region" description="Low complexity" evidence="3">
    <location>
        <begin position="646"/>
        <end position="701"/>
    </location>
</feature>
<reference evidence="5 6" key="1">
    <citation type="journal article" date="2018" name="Mol. Biol. Evol.">
        <title>Broad Genomic Sampling Reveals a Smut Pathogenic Ancestry of the Fungal Clade Ustilaginomycotina.</title>
        <authorList>
            <person name="Kijpornyongpan T."/>
            <person name="Mondo S.J."/>
            <person name="Barry K."/>
            <person name="Sandor L."/>
            <person name="Lee J."/>
            <person name="Lipzen A."/>
            <person name="Pangilinan J."/>
            <person name="LaButti K."/>
            <person name="Hainaut M."/>
            <person name="Henrissat B."/>
            <person name="Grigoriev I.V."/>
            <person name="Spatafora J.W."/>
            <person name="Aime M.C."/>
        </authorList>
    </citation>
    <scope>NUCLEOTIDE SEQUENCE [LARGE SCALE GENOMIC DNA]</scope>
    <source>
        <strain evidence="5 6">MCA 5214</strain>
    </source>
</reference>
<feature type="region of interest" description="Disordered" evidence="3">
    <location>
        <begin position="598"/>
        <end position="737"/>
    </location>
</feature>
<evidence type="ECO:0000256" key="1">
    <source>
        <dbReference type="ARBA" id="ARBA00010515"/>
    </source>
</evidence>
<dbReference type="Gene3D" id="3.40.50.1820">
    <property type="entry name" value="alpha/beta hydrolase"/>
    <property type="match status" value="2"/>
</dbReference>
<dbReference type="Pfam" id="PF07859">
    <property type="entry name" value="Abhydrolase_3"/>
    <property type="match status" value="2"/>
</dbReference>
<feature type="region of interest" description="Disordered" evidence="3">
    <location>
        <begin position="834"/>
        <end position="865"/>
    </location>
</feature>
<feature type="compositionally biased region" description="Gly residues" evidence="3">
    <location>
        <begin position="611"/>
        <end position="621"/>
    </location>
</feature>
<dbReference type="PANTHER" id="PTHR48081">
    <property type="entry name" value="AB HYDROLASE SUPERFAMILY PROTEIN C4A8.06C"/>
    <property type="match status" value="1"/>
</dbReference>
<dbReference type="InterPro" id="IPR050300">
    <property type="entry name" value="GDXG_lipolytic_enzyme"/>
</dbReference>
<gene>
    <name evidence="5" type="ORF">BDZ90DRAFT_36936</name>
</gene>
<evidence type="ECO:0000259" key="4">
    <source>
        <dbReference type="Pfam" id="PF07859"/>
    </source>
</evidence>
<feature type="compositionally biased region" description="Polar residues" evidence="3">
    <location>
        <begin position="600"/>
        <end position="610"/>
    </location>
</feature>
<feature type="region of interest" description="Disordered" evidence="3">
    <location>
        <begin position="363"/>
        <end position="440"/>
    </location>
</feature>
<name>A0A316V0S5_9BASI</name>
<evidence type="ECO:0000256" key="3">
    <source>
        <dbReference type="SAM" id="MobiDB-lite"/>
    </source>
</evidence>
<dbReference type="PANTHER" id="PTHR48081:SF5">
    <property type="entry name" value="ALPHA_BETA HYDROLASE FOLD-3 DOMAIN-CONTAINING PROTEIN"/>
    <property type="match status" value="1"/>
</dbReference>
<feature type="domain" description="Alpha/beta hydrolase fold-3" evidence="4">
    <location>
        <begin position="212"/>
        <end position="339"/>
    </location>
</feature>
<evidence type="ECO:0000313" key="6">
    <source>
        <dbReference type="Proteomes" id="UP000245884"/>
    </source>
</evidence>
<evidence type="ECO:0000313" key="5">
    <source>
        <dbReference type="EMBL" id="PWN31149.1"/>
    </source>
</evidence>
<proteinExistence type="inferred from homology"/>
<evidence type="ECO:0000256" key="2">
    <source>
        <dbReference type="ARBA" id="ARBA00022801"/>
    </source>
</evidence>
<feature type="compositionally biased region" description="Basic residues" evidence="3">
    <location>
        <begin position="702"/>
        <end position="711"/>
    </location>
</feature>
<dbReference type="AlphaFoldDB" id="A0A316V0S5"/>
<dbReference type="InterPro" id="IPR029058">
    <property type="entry name" value="AB_hydrolase_fold"/>
</dbReference>
<dbReference type="GO" id="GO:0016787">
    <property type="term" value="F:hydrolase activity"/>
    <property type="evidence" value="ECO:0007669"/>
    <property type="project" value="UniProtKB-KW"/>
</dbReference>
<feature type="compositionally biased region" description="Polar residues" evidence="3">
    <location>
        <begin position="842"/>
        <end position="852"/>
    </location>
</feature>